<name>A0AAW1VWU0_RUBAR</name>
<dbReference type="EMBL" id="JBEDUW010000007">
    <property type="protein sequence ID" value="KAK9912496.1"/>
    <property type="molecule type" value="Genomic_DNA"/>
</dbReference>
<protein>
    <submittedName>
        <fullName evidence="2">Uncharacterized protein</fullName>
    </submittedName>
</protein>
<proteinExistence type="predicted"/>
<sequence>MHLLPSSSSHRSPKTKTHERDILTGMERTMEFGATTTDPLRLLPNRTHPTQRFHIEVILFMGRGSQAVTRHTGGAAELLGKLAARDELGSKDWIEHGPGIELPAAGRSGIDFDSGDGD</sequence>
<accession>A0AAW1VWU0</accession>
<comment type="caution">
    <text evidence="2">The sequence shown here is derived from an EMBL/GenBank/DDBJ whole genome shotgun (WGS) entry which is preliminary data.</text>
</comment>
<feature type="compositionally biased region" description="Low complexity" evidence="1">
    <location>
        <begin position="1"/>
        <end position="10"/>
    </location>
</feature>
<evidence type="ECO:0000313" key="2">
    <source>
        <dbReference type="EMBL" id="KAK9912496.1"/>
    </source>
</evidence>
<feature type="region of interest" description="Disordered" evidence="1">
    <location>
        <begin position="1"/>
        <end position="22"/>
    </location>
</feature>
<feature type="region of interest" description="Disordered" evidence="1">
    <location>
        <begin position="94"/>
        <end position="118"/>
    </location>
</feature>
<dbReference type="Proteomes" id="UP001457282">
    <property type="component" value="Unassembled WGS sequence"/>
</dbReference>
<dbReference type="AlphaFoldDB" id="A0AAW1VWU0"/>
<keyword evidence="3" id="KW-1185">Reference proteome</keyword>
<organism evidence="2 3">
    <name type="scientific">Rubus argutus</name>
    <name type="common">Southern blackberry</name>
    <dbReference type="NCBI Taxonomy" id="59490"/>
    <lineage>
        <taxon>Eukaryota</taxon>
        <taxon>Viridiplantae</taxon>
        <taxon>Streptophyta</taxon>
        <taxon>Embryophyta</taxon>
        <taxon>Tracheophyta</taxon>
        <taxon>Spermatophyta</taxon>
        <taxon>Magnoliopsida</taxon>
        <taxon>eudicotyledons</taxon>
        <taxon>Gunneridae</taxon>
        <taxon>Pentapetalae</taxon>
        <taxon>rosids</taxon>
        <taxon>fabids</taxon>
        <taxon>Rosales</taxon>
        <taxon>Rosaceae</taxon>
        <taxon>Rosoideae</taxon>
        <taxon>Rosoideae incertae sedis</taxon>
        <taxon>Rubus</taxon>
    </lineage>
</organism>
<gene>
    <name evidence="2" type="ORF">M0R45_036358</name>
</gene>
<evidence type="ECO:0000313" key="3">
    <source>
        <dbReference type="Proteomes" id="UP001457282"/>
    </source>
</evidence>
<reference evidence="2 3" key="1">
    <citation type="journal article" date="2023" name="G3 (Bethesda)">
        <title>A chromosome-length genome assembly and annotation of blackberry (Rubus argutus, cv. 'Hillquist').</title>
        <authorList>
            <person name="Bruna T."/>
            <person name="Aryal R."/>
            <person name="Dudchenko O."/>
            <person name="Sargent D.J."/>
            <person name="Mead D."/>
            <person name="Buti M."/>
            <person name="Cavallini A."/>
            <person name="Hytonen T."/>
            <person name="Andres J."/>
            <person name="Pham M."/>
            <person name="Weisz D."/>
            <person name="Mascagni F."/>
            <person name="Usai G."/>
            <person name="Natali L."/>
            <person name="Bassil N."/>
            <person name="Fernandez G.E."/>
            <person name="Lomsadze A."/>
            <person name="Armour M."/>
            <person name="Olukolu B."/>
            <person name="Poorten T."/>
            <person name="Britton C."/>
            <person name="Davik J."/>
            <person name="Ashrafi H."/>
            <person name="Aiden E.L."/>
            <person name="Borodovsky M."/>
            <person name="Worthington M."/>
        </authorList>
    </citation>
    <scope>NUCLEOTIDE SEQUENCE [LARGE SCALE GENOMIC DNA]</scope>
    <source>
        <strain evidence="2">PI 553951</strain>
    </source>
</reference>
<evidence type="ECO:0000256" key="1">
    <source>
        <dbReference type="SAM" id="MobiDB-lite"/>
    </source>
</evidence>